<evidence type="ECO:0000256" key="3">
    <source>
        <dbReference type="ARBA" id="ARBA00022840"/>
    </source>
</evidence>
<dbReference type="PANTHER" id="PTHR19211">
    <property type="entry name" value="ATP-BINDING TRANSPORT PROTEIN-RELATED"/>
    <property type="match status" value="1"/>
</dbReference>
<organism evidence="5 6">
    <name type="scientific">Hydrogeniiclostridium mannosilyticum</name>
    <dbReference type="NCBI Taxonomy" id="2764322"/>
    <lineage>
        <taxon>Bacteria</taxon>
        <taxon>Bacillati</taxon>
        <taxon>Bacillota</taxon>
        <taxon>Clostridia</taxon>
        <taxon>Eubacteriales</taxon>
        <taxon>Acutalibacteraceae</taxon>
        <taxon>Hydrogeniiclostridium</taxon>
    </lineage>
</organism>
<feature type="domain" description="ABC transporter" evidence="4">
    <location>
        <begin position="2"/>
        <end position="232"/>
    </location>
</feature>
<comment type="caution">
    <text evidence="5">The sequence shown here is derived from an EMBL/GenBank/DDBJ whole genome shotgun (WGS) entry which is preliminary data.</text>
</comment>
<sequence>MLELKDVSVWLSQNNRPLAEHFSFALNRGDKAAIIGEEGNGKSTLLKLIYDESLVDGYVDHSGQIIKKGRAAYLPQMMEEQDLAKTVAGYFEGQDTAGRAGLLASLGLAADFLRSHRRVSTLSGGEKVKIQLARILMEEPDVLLLDEPTNDLDIETLEWMENYIRRSRAPVLFVSHDETLIENTANVIIHMEQLVRKTRCRISVTHAGYREYLAARRQSFDKQEQVARKQRADYGRQMERWRQVYDRVDHEQRVISRQDPGGGRLLKKKMKAVLSQEKRFERQAESFLDFPEEEAAILTRFSEDIRLPKGKTVLDFSLPELRIGERVLARNLRLFVSGGEHVGIVGRNGAGKSTLLAALWEELRNRRDITACYMPQDYSQKLNYDQTPVEYLAANYTKEDITRARTYMGSMKFTHEEMTGKIGRLSGGQRAKLLFLDMVLRNAGVLLLDEPTRNFSPLSSPVVRQTLRDFGGAIISISHDRKYLQEACDHVYRFTEAGLELQPE</sequence>
<evidence type="ECO:0000259" key="4">
    <source>
        <dbReference type="PROSITE" id="PS50893"/>
    </source>
</evidence>
<evidence type="ECO:0000313" key="6">
    <source>
        <dbReference type="Proteomes" id="UP000249377"/>
    </source>
</evidence>
<dbReference type="PANTHER" id="PTHR19211:SF14">
    <property type="entry name" value="ATP-BINDING CASSETTE SUB-FAMILY F MEMBER 1"/>
    <property type="match status" value="1"/>
</dbReference>
<accession>A0A328UGQ5</accession>
<dbReference type="Pfam" id="PF00005">
    <property type="entry name" value="ABC_tran"/>
    <property type="match status" value="2"/>
</dbReference>
<dbReference type="SMART" id="SM00382">
    <property type="entry name" value="AAA"/>
    <property type="match status" value="2"/>
</dbReference>
<evidence type="ECO:0000256" key="1">
    <source>
        <dbReference type="ARBA" id="ARBA00022737"/>
    </source>
</evidence>
<evidence type="ECO:0000313" key="5">
    <source>
        <dbReference type="EMBL" id="RAQ28219.1"/>
    </source>
</evidence>
<dbReference type="AlphaFoldDB" id="A0A328UGQ5"/>
<dbReference type="InterPro" id="IPR003439">
    <property type="entry name" value="ABC_transporter-like_ATP-bd"/>
</dbReference>
<dbReference type="InterPro" id="IPR017871">
    <property type="entry name" value="ABC_transporter-like_CS"/>
</dbReference>
<dbReference type="GO" id="GO:0005524">
    <property type="term" value="F:ATP binding"/>
    <property type="evidence" value="ECO:0007669"/>
    <property type="project" value="UniProtKB-KW"/>
</dbReference>
<keyword evidence="6" id="KW-1185">Reference proteome</keyword>
<keyword evidence="2" id="KW-0547">Nucleotide-binding</keyword>
<dbReference type="InterPro" id="IPR003593">
    <property type="entry name" value="AAA+_ATPase"/>
</dbReference>
<protein>
    <submittedName>
        <fullName evidence="5">ABC transporter ATP-binding protein</fullName>
    </submittedName>
</protein>
<dbReference type="CDD" id="cd03221">
    <property type="entry name" value="ABCF_EF-3"/>
    <property type="match status" value="1"/>
</dbReference>
<dbReference type="InterPro" id="IPR050611">
    <property type="entry name" value="ABCF"/>
</dbReference>
<keyword evidence="3 5" id="KW-0067">ATP-binding</keyword>
<dbReference type="Gene3D" id="3.40.50.300">
    <property type="entry name" value="P-loop containing nucleotide triphosphate hydrolases"/>
    <property type="match status" value="2"/>
</dbReference>
<dbReference type="Proteomes" id="UP000249377">
    <property type="component" value="Unassembled WGS sequence"/>
</dbReference>
<proteinExistence type="predicted"/>
<evidence type="ECO:0000256" key="2">
    <source>
        <dbReference type="ARBA" id="ARBA00022741"/>
    </source>
</evidence>
<name>A0A328UGQ5_9FIRM</name>
<dbReference type="PROSITE" id="PS00211">
    <property type="entry name" value="ABC_TRANSPORTER_1"/>
    <property type="match status" value="2"/>
</dbReference>
<keyword evidence="1" id="KW-0677">Repeat</keyword>
<dbReference type="InterPro" id="IPR027417">
    <property type="entry name" value="P-loop_NTPase"/>
</dbReference>
<gene>
    <name evidence="5" type="ORF">DPQ25_10560</name>
</gene>
<dbReference type="SUPFAM" id="SSF52540">
    <property type="entry name" value="P-loop containing nucleoside triphosphate hydrolases"/>
    <property type="match status" value="2"/>
</dbReference>
<dbReference type="PROSITE" id="PS50893">
    <property type="entry name" value="ABC_TRANSPORTER_2"/>
    <property type="match status" value="1"/>
</dbReference>
<reference evidence="5 6" key="1">
    <citation type="submission" date="2018-06" db="EMBL/GenBank/DDBJ databases">
        <title>Noncontiguous genome sequence of Ruminococcaceae bacterium ASD2818.</title>
        <authorList>
            <person name="Chaplin A.V."/>
            <person name="Sokolova S.R."/>
            <person name="Kochetkova T.O."/>
            <person name="Goltsov A.Y."/>
            <person name="Trofimov D.Y."/>
            <person name="Efimov B.A."/>
        </authorList>
    </citation>
    <scope>NUCLEOTIDE SEQUENCE [LARGE SCALE GENOMIC DNA]</scope>
    <source>
        <strain evidence="5 6">ASD2818</strain>
    </source>
</reference>
<dbReference type="EMBL" id="QLYR01000007">
    <property type="protein sequence ID" value="RAQ28219.1"/>
    <property type="molecule type" value="Genomic_DNA"/>
</dbReference>
<dbReference type="GO" id="GO:0016887">
    <property type="term" value="F:ATP hydrolysis activity"/>
    <property type="evidence" value="ECO:0007669"/>
    <property type="project" value="InterPro"/>
</dbReference>